<feature type="domain" description="Beta-lactamase-related" evidence="18">
    <location>
        <begin position="918"/>
        <end position="1218"/>
    </location>
</feature>
<dbReference type="GO" id="GO:0005778">
    <property type="term" value="C:peroxisomal membrane"/>
    <property type="evidence" value="ECO:0007669"/>
    <property type="project" value="UniProtKB-SubCell"/>
</dbReference>
<proteinExistence type="inferred from homology"/>
<evidence type="ECO:0000256" key="16">
    <source>
        <dbReference type="SAM" id="MobiDB-lite"/>
    </source>
</evidence>
<dbReference type="InterPro" id="IPR018108">
    <property type="entry name" value="MCP_transmembrane"/>
</dbReference>
<dbReference type="SUPFAM" id="SSF51645">
    <property type="entry name" value="Malate synthase G"/>
    <property type="match status" value="1"/>
</dbReference>
<dbReference type="eggNOG" id="KOG0769">
    <property type="taxonomic scope" value="Eukaryota"/>
</dbReference>
<keyword evidence="4" id="KW-0813">Transport</keyword>
<comment type="similarity">
    <text evidence="2">Belongs to the mitochondrial carrier (TC 2.A.29) family.</text>
</comment>
<dbReference type="OrthoDB" id="428260at2759"/>
<dbReference type="SUPFAM" id="SSF103506">
    <property type="entry name" value="Mitochondrial carrier"/>
    <property type="match status" value="1"/>
</dbReference>
<evidence type="ECO:0000259" key="18">
    <source>
        <dbReference type="Pfam" id="PF00144"/>
    </source>
</evidence>
<dbReference type="Gene3D" id="3.20.20.360">
    <property type="entry name" value="Malate synthase, domain 3"/>
    <property type="match status" value="1"/>
</dbReference>
<evidence type="ECO:0000313" key="24">
    <source>
        <dbReference type="Proteomes" id="UP000054408"/>
    </source>
</evidence>
<dbReference type="InterPro" id="IPR015908">
    <property type="entry name" value="Allantoicase_dom"/>
</dbReference>
<dbReference type="GO" id="GO:0006144">
    <property type="term" value="P:purine nucleobase metabolic process"/>
    <property type="evidence" value="ECO:0007669"/>
    <property type="project" value="UniProtKB-KW"/>
</dbReference>
<evidence type="ECO:0000256" key="12">
    <source>
        <dbReference type="ARBA" id="ARBA00023140"/>
    </source>
</evidence>
<dbReference type="Gene3D" id="1.50.40.10">
    <property type="entry name" value="Mitochondrial carrier domain"/>
    <property type="match status" value="1"/>
</dbReference>
<gene>
    <name evidence="23" type="ORF">AMSG_12430</name>
</gene>
<dbReference type="GO" id="GO:0015230">
    <property type="term" value="F:FAD transmembrane transporter activity"/>
    <property type="evidence" value="ECO:0007669"/>
    <property type="project" value="TreeGrafter"/>
</dbReference>
<evidence type="ECO:0008006" key="25">
    <source>
        <dbReference type="Google" id="ProtNLM"/>
    </source>
</evidence>
<dbReference type="InterPro" id="IPR048355">
    <property type="entry name" value="MS_C"/>
</dbReference>
<keyword evidence="24" id="KW-1185">Reference proteome</keyword>
<dbReference type="GO" id="GO:0005347">
    <property type="term" value="F:ATP transmembrane transporter activity"/>
    <property type="evidence" value="ECO:0007669"/>
    <property type="project" value="TreeGrafter"/>
</dbReference>
<feature type="domain" description="Malate synthase C-terminal" evidence="22">
    <location>
        <begin position="537"/>
        <end position="615"/>
    </location>
</feature>
<dbReference type="Pfam" id="PF03561">
    <property type="entry name" value="Allantoicase"/>
    <property type="match status" value="2"/>
</dbReference>
<dbReference type="GO" id="GO:0044610">
    <property type="term" value="F:FMN transmembrane transporter activity"/>
    <property type="evidence" value="ECO:0007669"/>
    <property type="project" value="TreeGrafter"/>
</dbReference>
<keyword evidence="3" id="KW-0329">Glyoxylate bypass</keyword>
<evidence type="ECO:0000256" key="1">
    <source>
        <dbReference type="ARBA" id="ARBA00004585"/>
    </source>
</evidence>
<dbReference type="Pfam" id="PF09349">
    <property type="entry name" value="OHCU_decarbox"/>
    <property type="match status" value="1"/>
</dbReference>
<dbReference type="InterPro" id="IPR036778">
    <property type="entry name" value="OHCU_decarboxylase_sf"/>
</dbReference>
<evidence type="ECO:0000256" key="11">
    <source>
        <dbReference type="ARBA" id="ARBA00023136"/>
    </source>
</evidence>
<keyword evidence="9" id="KW-0677">Repeat</keyword>
<evidence type="ECO:0000256" key="17">
    <source>
        <dbReference type="SAM" id="Phobius"/>
    </source>
</evidence>
<dbReference type="Gene3D" id="1.10.3330.10">
    <property type="entry name" value="Oxo-4-hydroxy-4-carboxy-5-ureidoimidazoline decarboxylase"/>
    <property type="match status" value="1"/>
</dbReference>
<dbReference type="InterPro" id="IPR008979">
    <property type="entry name" value="Galactose-bd-like_sf"/>
</dbReference>
<feature type="region of interest" description="Disordered" evidence="16">
    <location>
        <begin position="1"/>
        <end position="24"/>
    </location>
</feature>
<dbReference type="PANTHER" id="PTHR45939">
    <property type="entry name" value="PEROXISOMAL MEMBRANE PROTEIN PMP34-RELATED"/>
    <property type="match status" value="1"/>
</dbReference>
<dbReference type="Pfam" id="PF00144">
    <property type="entry name" value="Beta-lactamase"/>
    <property type="match status" value="1"/>
</dbReference>
<dbReference type="InterPro" id="IPR018020">
    <property type="entry name" value="OHCU_decarboxylase"/>
</dbReference>
<dbReference type="eggNOG" id="KOG4145">
    <property type="taxonomic scope" value="Eukaryota"/>
</dbReference>
<evidence type="ECO:0000313" key="23">
    <source>
        <dbReference type="EMBL" id="KNC55815.1"/>
    </source>
</evidence>
<feature type="domain" description="Allantoicase" evidence="20">
    <location>
        <begin position="1524"/>
        <end position="1666"/>
    </location>
</feature>
<dbReference type="InterPro" id="IPR001465">
    <property type="entry name" value="Malate_synthase_TIM"/>
</dbReference>
<dbReference type="InterPro" id="IPR052217">
    <property type="entry name" value="Mito/Peroxisomal_Carrier"/>
</dbReference>
<organism evidence="23 24">
    <name type="scientific">Thecamonas trahens ATCC 50062</name>
    <dbReference type="NCBI Taxonomy" id="461836"/>
    <lineage>
        <taxon>Eukaryota</taxon>
        <taxon>Apusozoa</taxon>
        <taxon>Apusomonadida</taxon>
        <taxon>Apusomonadidae</taxon>
        <taxon>Thecamonas</taxon>
    </lineage>
</organism>
<dbReference type="GO" id="GO:0080122">
    <property type="term" value="F:AMP transmembrane transporter activity"/>
    <property type="evidence" value="ECO:0007669"/>
    <property type="project" value="TreeGrafter"/>
</dbReference>
<dbReference type="Gene3D" id="3.40.710.10">
    <property type="entry name" value="DD-peptidase/beta-lactamase superfamily"/>
    <property type="match status" value="1"/>
</dbReference>
<dbReference type="SUPFAM" id="SSF56601">
    <property type="entry name" value="beta-lactamase/transpeptidase-like"/>
    <property type="match status" value="1"/>
</dbReference>
<accession>A0A0L0DU69</accession>
<dbReference type="Gene3D" id="2.60.120.260">
    <property type="entry name" value="Galactose-binding domain-like"/>
    <property type="match status" value="1"/>
</dbReference>
<comment type="subcellular location">
    <subcellularLocation>
        <location evidence="1">Peroxisome membrane</location>
        <topology evidence="1">Multi-pass membrane protein</topology>
    </subcellularLocation>
</comment>
<feature type="domain" description="Allantoicase" evidence="20">
    <location>
        <begin position="1319"/>
        <end position="1462"/>
    </location>
</feature>
<evidence type="ECO:0000256" key="5">
    <source>
        <dbReference type="ARBA" id="ARBA00022532"/>
    </source>
</evidence>
<evidence type="ECO:0000256" key="2">
    <source>
        <dbReference type="ARBA" id="ARBA00006375"/>
    </source>
</evidence>
<keyword evidence="7" id="KW-0808">Transferase</keyword>
<keyword evidence="6" id="KW-0659">Purine metabolism</keyword>
<feature type="repeat" description="Solcar" evidence="15">
    <location>
        <begin position="1806"/>
        <end position="1904"/>
    </location>
</feature>
<feature type="repeat" description="Solcar" evidence="15">
    <location>
        <begin position="1707"/>
        <end position="1802"/>
    </location>
</feature>
<evidence type="ECO:0000259" key="22">
    <source>
        <dbReference type="Pfam" id="PF20659"/>
    </source>
</evidence>
<feature type="domain" description="Oxo-4-hydroxy-4-carboxy-5-ureidoimidazoline decarboxylase" evidence="21">
    <location>
        <begin position="736"/>
        <end position="837"/>
    </location>
</feature>
<dbReference type="InterPro" id="IPR001466">
    <property type="entry name" value="Beta-lactam-related"/>
</dbReference>
<feature type="transmembrane region" description="Helical" evidence="17">
    <location>
        <begin position="1812"/>
        <end position="1832"/>
    </location>
</feature>
<dbReference type="PROSITE" id="PS50920">
    <property type="entry name" value="SOLCAR"/>
    <property type="match status" value="2"/>
</dbReference>
<dbReference type="GO" id="GO:0004474">
    <property type="term" value="F:malate synthase activity"/>
    <property type="evidence" value="ECO:0007669"/>
    <property type="project" value="UniProtKB-EC"/>
</dbReference>
<dbReference type="GO" id="GO:0015228">
    <property type="term" value="F:coenzyme A transmembrane transporter activity"/>
    <property type="evidence" value="ECO:0007669"/>
    <property type="project" value="TreeGrafter"/>
</dbReference>
<evidence type="ECO:0000256" key="4">
    <source>
        <dbReference type="ARBA" id="ARBA00022448"/>
    </source>
</evidence>
<dbReference type="Pfam" id="PF20659">
    <property type="entry name" value="MS_C"/>
    <property type="match status" value="1"/>
</dbReference>
<evidence type="ECO:0000256" key="8">
    <source>
        <dbReference type="ARBA" id="ARBA00022692"/>
    </source>
</evidence>
<dbReference type="STRING" id="461836.A0A0L0DU69"/>
<dbReference type="RefSeq" id="XP_013752844.1">
    <property type="nucleotide sequence ID" value="XM_013897390.1"/>
</dbReference>
<dbReference type="InterPro" id="IPR023395">
    <property type="entry name" value="MCP_dom_sf"/>
</dbReference>
<comment type="catalytic activity">
    <reaction evidence="13">
        <text>glyoxylate + acetyl-CoA + H2O = (S)-malate + CoA + H(+)</text>
        <dbReference type="Rhea" id="RHEA:18181"/>
        <dbReference type="ChEBI" id="CHEBI:15377"/>
        <dbReference type="ChEBI" id="CHEBI:15378"/>
        <dbReference type="ChEBI" id="CHEBI:15589"/>
        <dbReference type="ChEBI" id="CHEBI:36655"/>
        <dbReference type="ChEBI" id="CHEBI:57287"/>
        <dbReference type="ChEBI" id="CHEBI:57288"/>
        <dbReference type="EC" id="2.3.3.9"/>
    </reaction>
</comment>
<feature type="domain" description="Malate synthase TIM barrel" evidence="19">
    <location>
        <begin position="282"/>
        <end position="471"/>
    </location>
</feature>
<dbReference type="InterPro" id="IPR044856">
    <property type="entry name" value="Malate_synth_C_sf"/>
</dbReference>
<evidence type="ECO:0000259" key="21">
    <source>
        <dbReference type="Pfam" id="PF09349"/>
    </source>
</evidence>
<evidence type="ECO:0000256" key="15">
    <source>
        <dbReference type="PROSITE-ProRule" id="PRU00282"/>
    </source>
</evidence>
<dbReference type="GO" id="GO:0004037">
    <property type="term" value="F:allantoicase activity"/>
    <property type="evidence" value="ECO:0007669"/>
    <property type="project" value="InterPro"/>
</dbReference>
<keyword evidence="8 15" id="KW-0812">Transmembrane</keyword>
<evidence type="ECO:0000256" key="6">
    <source>
        <dbReference type="ARBA" id="ARBA00022631"/>
    </source>
</evidence>
<dbReference type="GO" id="GO:0051724">
    <property type="term" value="F:NAD transmembrane transporter activity"/>
    <property type="evidence" value="ECO:0007669"/>
    <property type="project" value="TreeGrafter"/>
</dbReference>
<evidence type="ECO:0000259" key="19">
    <source>
        <dbReference type="Pfam" id="PF01274"/>
    </source>
</evidence>
<keyword evidence="5" id="KW-0816">Tricarboxylic acid cycle</keyword>
<protein>
    <recommendedName>
        <fullName evidence="25">Malate synthase</fullName>
    </recommendedName>
</protein>
<evidence type="ECO:0000256" key="14">
    <source>
        <dbReference type="PIRSR" id="PIRSR601465-50"/>
    </source>
</evidence>
<dbReference type="Gene3D" id="1.20.1220.12">
    <property type="entry name" value="Malate synthase, domain III"/>
    <property type="match status" value="1"/>
</dbReference>
<evidence type="ECO:0000256" key="9">
    <source>
        <dbReference type="ARBA" id="ARBA00022737"/>
    </source>
</evidence>
<keyword evidence="10 17" id="KW-1133">Transmembrane helix</keyword>
<dbReference type="Proteomes" id="UP000054408">
    <property type="component" value="Unassembled WGS sequence"/>
</dbReference>
<keyword evidence="11 15" id="KW-0472">Membrane</keyword>
<evidence type="ECO:0000256" key="13">
    <source>
        <dbReference type="ARBA" id="ARBA00047918"/>
    </source>
</evidence>
<dbReference type="GO" id="GO:0000256">
    <property type="term" value="P:allantoin catabolic process"/>
    <property type="evidence" value="ECO:0007669"/>
    <property type="project" value="InterPro"/>
</dbReference>
<feature type="active site" description="Proton acceptor" evidence="14">
    <location>
        <position position="247"/>
    </location>
</feature>
<evidence type="ECO:0000256" key="10">
    <source>
        <dbReference type="ARBA" id="ARBA00022989"/>
    </source>
</evidence>
<dbReference type="GO" id="GO:0006097">
    <property type="term" value="P:glyoxylate cycle"/>
    <property type="evidence" value="ECO:0007669"/>
    <property type="project" value="UniProtKB-KW"/>
</dbReference>
<name>A0A0L0DU69_THETB</name>
<dbReference type="EMBL" id="GL349505">
    <property type="protein sequence ID" value="KNC55815.1"/>
    <property type="molecule type" value="Genomic_DNA"/>
</dbReference>
<sequence length="1921" mass="201359">MNFHTPFVSGATLQAQPHTPWPGSDRLAYTEPAGGKAAGSSAVAALVNVTTGKVLTRVYEAAAGALRAVLAARAGDRAAIDRWTRAAAAENAARGLSVGDDGYLSVLGVGACGRTPLGPLGEGWRTGGGAPVAPLPPHLRGFHVTLFGPPDSAKLAVNAMNAAGRKLPGEPALVAELVAAAGMVPKWGADDEDSKTPLFGDLAAAAHHLNACFDGSLETTDAASGKHYAIAPAEPAAGVFPSLPIKRIPGLDLPCLAVTIADEAAAGGRDTVPLHMLDLVAHVVANAHRPEALTFYVPKLENEEEAAYLSLLIGAVEEAIVALGVAPDYVPGTIRVILVLENPRAVFRVHEMMDALYPYFAGASLGWHDYLASTARLFAHDPQYSIPVKADPDIVIKHIKESHVMLADVVGARGGLKIGGMYGILPSSRELADPSMQVTLIGYVRDVVTQLKRGLDGFWVAHPDFVRIGIAIVQAWRSDALPALISALILDPASAAELEAFVAGPDIDGLAVDDPKYPRALLAADVGVSNVVANSDEAEVRYNIFQALQYLADWLVGNGCVALPTTVRGVAVRVMDDLATTERSRWELWAELFHGRVDVYDYLRFVEEELNYIRRDKTDGLKAVQVKWARAEKWYPVAANILLLLTLPTPDGSIIEFAPRLLLPFTLDAVRSAADPWAAATALEPAKFALPARVLRWRTLFAAIAHPRLALAFSHTNFPDAGRVAAYLLDEPDTRLTVDDVIYAADFHGDIGAAARAAAHEQAEQAGVAGSGLEGELVAGAEAYAAKYGFKFLISAAGKSGAELLAELNTRLHDSSPEAELAEASAQLTAIALRRLRGDDSVSASTAEWLVALAGSHGVESVGYACLSRGDTLLEPPTAAAESMIKHSVLEVVASRSDLEWRAPLPQVVEAQTVVAGASACPTSSLFQMASMSKTLGTALALEYFVGTASRFLPNAVPVVGFGLETPVAAMLAACGSPFVLELDESVPGADASWLDALTLSHLVDHSGLGQPYVFGLPSWVAASGAPVELMEGKTPGAMEAGYAPIKVGKAPGSQFGYSGGAFILVQHLLEAFSGVSIVDLMEAWLPQLGLDPTTELVFGDVDAVLPDGYTAVAGARDSKAPVPRLHFPALAAGAWGTPTSILKFTAVLAQAFASPGATYPLSHDTAVQMLGAPLDRGAVAFQNARAGRGLFVVQAGSNRVMIHQASNDGYTGIYAVVFSGPDAGSGFCTVSTGDLAGVYTNVEMARNVLRGLEWTGVDLDAFAPLESFDPSPWPAHQIVNQAYRQLLFAAFEPAVPETIARPASTPIRELNEYDVASGAALVATSSEAFAPASNLVEPRVAVFDPEAFGLQGKIMDSWETARHRSYPPHPGYDTAHFAVTKSPAAVGYVCISTLFHDGNHAQAASVEYVPVGGGEWRELLGKIPLDGHSEHWYALETPTLPVGEFRVLNYPDGGITRIGLYPPGTAGLPAGLAPGAPVVVRSAAPIPKVVPVTHHMAEAFRAQARGIKPKGAPLADAACLAAGGLVVAASNEHYGPAVAALAAYPPMGMFDGFESARSRVAGHVDWLEIALAEPTVLGAVVLDFAFFRNNNPWRVTVLALRPGADGSADSDWLPLVDRLLTKEYAGNVLVVRAGDHIALSASYAWSQPITRVKVISEPDGGINRLYAGLRPALVGIAVSEGVFYLAFSSARSAYRAATGAATGAALPPLAHLGLAAAAGMVNVLVTNPIWVVNNRCITDRKAAADADADADAVADAGLLATLARIVADEGLGALYKGLAPAMVLVVNPIITYTIFESLKPAFAPLSRLSRFLLGALAKTIATLATYPYVVAKSRMQADKSRRNIAAGSSASASARPASARAILTDIYATGGLPALYAGIGVKLLQSVSRNALLFLIEDEVFKTLLLVLKLIAGASGRAVA</sequence>
<reference evidence="23 24" key="1">
    <citation type="submission" date="2010-05" db="EMBL/GenBank/DDBJ databases">
        <title>The Genome Sequence of Thecamonas trahens ATCC 50062.</title>
        <authorList>
            <consortium name="The Broad Institute Genome Sequencing Platform"/>
            <person name="Russ C."/>
            <person name="Cuomo C."/>
            <person name="Shea T."/>
            <person name="Young S.K."/>
            <person name="Zeng Q."/>
            <person name="Koehrsen M."/>
            <person name="Haas B."/>
            <person name="Borodovsky M."/>
            <person name="Guigo R."/>
            <person name="Alvarado L."/>
            <person name="Berlin A."/>
            <person name="Bochicchio J."/>
            <person name="Borenstein D."/>
            <person name="Chapman S."/>
            <person name="Chen Z."/>
            <person name="Freedman E."/>
            <person name="Gellesch M."/>
            <person name="Goldberg J."/>
            <person name="Griggs A."/>
            <person name="Gujja S."/>
            <person name="Heilman E."/>
            <person name="Heiman D."/>
            <person name="Hepburn T."/>
            <person name="Howarth C."/>
            <person name="Jen D."/>
            <person name="Larson L."/>
            <person name="Mehta T."/>
            <person name="Park D."/>
            <person name="Pearson M."/>
            <person name="Roberts A."/>
            <person name="Saif S."/>
            <person name="Shenoy N."/>
            <person name="Sisk P."/>
            <person name="Stolte C."/>
            <person name="Sykes S."/>
            <person name="Thomson T."/>
            <person name="Walk T."/>
            <person name="White J."/>
            <person name="Yandava C."/>
            <person name="Burger G."/>
            <person name="Gray M.W."/>
            <person name="Holland P.W.H."/>
            <person name="King N."/>
            <person name="Lang F.B.F."/>
            <person name="Roger A.J."/>
            <person name="Ruiz-Trillo I."/>
            <person name="Lander E."/>
            <person name="Nusbaum C."/>
        </authorList>
    </citation>
    <scope>NUCLEOTIDE SEQUENCE [LARGE SCALE GENOMIC DNA]</scope>
    <source>
        <strain evidence="23 24">ATCC 50062</strain>
    </source>
</reference>
<keyword evidence="12" id="KW-0576">Peroxisome</keyword>
<dbReference type="GO" id="GO:0006099">
    <property type="term" value="P:tricarboxylic acid cycle"/>
    <property type="evidence" value="ECO:0007669"/>
    <property type="project" value="UniProtKB-KW"/>
</dbReference>
<dbReference type="Pfam" id="PF00153">
    <property type="entry name" value="Mito_carr"/>
    <property type="match status" value="2"/>
</dbReference>
<dbReference type="SUPFAM" id="SSF49785">
    <property type="entry name" value="Galactose-binding domain-like"/>
    <property type="match status" value="2"/>
</dbReference>
<evidence type="ECO:0000256" key="3">
    <source>
        <dbReference type="ARBA" id="ARBA00022435"/>
    </source>
</evidence>
<dbReference type="GeneID" id="25570344"/>
<dbReference type="InterPro" id="IPR012338">
    <property type="entry name" value="Beta-lactam/transpept-like"/>
</dbReference>
<dbReference type="GO" id="GO:0015217">
    <property type="term" value="F:ADP transmembrane transporter activity"/>
    <property type="evidence" value="ECO:0007669"/>
    <property type="project" value="TreeGrafter"/>
</dbReference>
<dbReference type="eggNOG" id="KOG1261">
    <property type="taxonomic scope" value="Eukaryota"/>
</dbReference>
<dbReference type="InterPro" id="IPR046363">
    <property type="entry name" value="MS_N_TIM-barrel_dom"/>
</dbReference>
<dbReference type="Pfam" id="PF01274">
    <property type="entry name" value="MS_TIM-barrel"/>
    <property type="match status" value="1"/>
</dbReference>
<feature type="active site" description="Proton donor" evidence="14">
    <location>
        <position position="577"/>
    </location>
</feature>
<evidence type="ECO:0000259" key="20">
    <source>
        <dbReference type="Pfam" id="PF03561"/>
    </source>
</evidence>
<dbReference type="SUPFAM" id="SSF158694">
    <property type="entry name" value="UraD-Like"/>
    <property type="match status" value="1"/>
</dbReference>
<evidence type="ECO:0000256" key="7">
    <source>
        <dbReference type="ARBA" id="ARBA00022679"/>
    </source>
</evidence>
<dbReference type="InterPro" id="IPR011076">
    <property type="entry name" value="Malate_synth_sf"/>
</dbReference>
<dbReference type="PANTHER" id="PTHR45939:SF5">
    <property type="entry name" value="PEROXISOMAL MEMBRANE PROTEIN PMP34"/>
    <property type="match status" value="1"/>
</dbReference>